<dbReference type="GeneID" id="92177525"/>
<proteinExistence type="predicted"/>
<dbReference type="KEGG" id="kne:92177525"/>
<evidence type="ECO:0000313" key="2">
    <source>
        <dbReference type="EMBL" id="KAK8869697.1"/>
    </source>
</evidence>
<gene>
    <name evidence="2" type="ORF">IAR55_000265</name>
</gene>
<organism evidence="2 3">
    <name type="scientific">Kwoniella newhampshirensis</name>
    <dbReference type="NCBI Taxonomy" id="1651941"/>
    <lineage>
        <taxon>Eukaryota</taxon>
        <taxon>Fungi</taxon>
        <taxon>Dikarya</taxon>
        <taxon>Basidiomycota</taxon>
        <taxon>Agaricomycotina</taxon>
        <taxon>Tremellomycetes</taxon>
        <taxon>Tremellales</taxon>
        <taxon>Cryptococcaceae</taxon>
        <taxon>Kwoniella</taxon>
    </lineage>
</organism>
<dbReference type="Proteomes" id="UP001388673">
    <property type="component" value="Unassembled WGS sequence"/>
</dbReference>
<feature type="chain" id="PRO_5043508614" description="Secreted protein" evidence="1">
    <location>
        <begin position="20"/>
        <end position="163"/>
    </location>
</feature>
<evidence type="ECO:0008006" key="4">
    <source>
        <dbReference type="Google" id="ProtNLM"/>
    </source>
</evidence>
<evidence type="ECO:0000313" key="3">
    <source>
        <dbReference type="Proteomes" id="UP001388673"/>
    </source>
</evidence>
<keyword evidence="3" id="KW-1185">Reference proteome</keyword>
<evidence type="ECO:0000256" key="1">
    <source>
        <dbReference type="SAM" id="SignalP"/>
    </source>
</evidence>
<name>A0AAW0Z647_9TREE</name>
<dbReference type="PANTHER" id="PTHR37487">
    <property type="entry name" value="CHROMOSOME 1, WHOLE GENOME SHOTGUN SEQUENCE"/>
    <property type="match status" value="1"/>
</dbReference>
<dbReference type="RefSeq" id="XP_066805943.1">
    <property type="nucleotide sequence ID" value="XM_066943401.1"/>
</dbReference>
<sequence>MLFTLLSAFLTVSTSLADAKPVDVSVLAGAPINNLNLTLSPTEVVQCTNLTLSWGTGDAGTAPYRLAIGSGGYYSNLTWSYEYDNITSTQLDWTVSAPAGESLIFELWDTTNTTTYTQNHLVQPGNATCLPSDDLTSNSITESNSTIVFVSAILETLEGKGSN</sequence>
<comment type="caution">
    <text evidence="2">The sequence shown here is derived from an EMBL/GenBank/DDBJ whole genome shotgun (WGS) entry which is preliminary data.</text>
</comment>
<keyword evidence="1" id="KW-0732">Signal</keyword>
<protein>
    <recommendedName>
        <fullName evidence="4">Secreted protein</fullName>
    </recommendedName>
</protein>
<dbReference type="EMBL" id="JBCAWK010000001">
    <property type="protein sequence ID" value="KAK8869697.1"/>
    <property type="molecule type" value="Genomic_DNA"/>
</dbReference>
<reference evidence="2 3" key="1">
    <citation type="journal article" date="2024" name="bioRxiv">
        <title>Comparative genomics of Cryptococcus and Kwoniella reveals pathogenesis evolution and contrasting karyotype dynamics via intercentromeric recombination or chromosome fusion.</title>
        <authorList>
            <person name="Coelho M.A."/>
            <person name="David-Palma M."/>
            <person name="Shea T."/>
            <person name="Bowers K."/>
            <person name="McGinley-Smith S."/>
            <person name="Mohammad A.W."/>
            <person name="Gnirke A."/>
            <person name="Yurkov A.M."/>
            <person name="Nowrousian M."/>
            <person name="Sun S."/>
            <person name="Cuomo C.A."/>
            <person name="Heitman J."/>
        </authorList>
    </citation>
    <scope>NUCLEOTIDE SEQUENCE [LARGE SCALE GENOMIC DNA]</scope>
    <source>
        <strain evidence="2 3">CBS 13917</strain>
    </source>
</reference>
<accession>A0AAW0Z647</accession>
<feature type="signal peptide" evidence="1">
    <location>
        <begin position="1"/>
        <end position="19"/>
    </location>
</feature>
<dbReference type="PANTHER" id="PTHR37487:SF2">
    <property type="entry name" value="EXPRESSED PROTEIN"/>
    <property type="match status" value="1"/>
</dbReference>
<dbReference type="AlphaFoldDB" id="A0AAW0Z647"/>